<gene>
    <name evidence="3" type="ORF">GIS02_04505</name>
</gene>
<evidence type="ECO:0000313" key="3">
    <source>
        <dbReference type="EMBL" id="NMG83450.1"/>
    </source>
</evidence>
<organism evidence="3 4">
    <name type="scientific">Candidatus Ethanoperedens thermophilum</name>
    <dbReference type="NCBI Taxonomy" id="2766897"/>
    <lineage>
        <taxon>Archaea</taxon>
        <taxon>Methanobacteriati</taxon>
        <taxon>Methanobacteriota</taxon>
        <taxon>Stenosarchaea group</taxon>
        <taxon>Methanomicrobia</taxon>
        <taxon>Methanosarcinales</taxon>
        <taxon>Methanosarcinales incertae sedis</taxon>
        <taxon>GOM Arc I cluster</taxon>
        <taxon>Candidatus Ethanoperedens</taxon>
    </lineage>
</organism>
<reference evidence="3" key="1">
    <citation type="journal article" date="2020" name="MBio">
        <title>'Candidatus Ethanoperedens,' a Thermophilic Genus of Archaea Mediating the Anaerobic Oxidation of Ethane.</title>
        <authorList>
            <person name="Hahn C.J."/>
            <person name="Laso-Perez R."/>
            <person name="Vulcano F."/>
            <person name="Vaziourakis K.M."/>
            <person name="Stokke R."/>
            <person name="Steen I.H."/>
            <person name="Teske A."/>
            <person name="Boetius A."/>
            <person name="Liebeke M."/>
            <person name="Amann R."/>
            <person name="Knittel K."/>
            <person name="Wegener G."/>
        </authorList>
    </citation>
    <scope>NUCLEOTIDE SEQUENCE</scope>
    <source>
        <strain evidence="3">GoM-Arc1-LC-WB58</strain>
    </source>
</reference>
<dbReference type="PANTHER" id="PTHR36565:SF1">
    <property type="entry name" value="UPF0332 PROTEIN TM_1000"/>
    <property type="match status" value="1"/>
</dbReference>
<proteinExistence type="inferred from homology"/>
<protein>
    <submittedName>
        <fullName evidence="3">HEPN domain-containing protein</fullName>
    </submittedName>
</protein>
<evidence type="ECO:0000259" key="2">
    <source>
        <dbReference type="Pfam" id="PF05168"/>
    </source>
</evidence>
<dbReference type="Gene3D" id="1.20.120.330">
    <property type="entry name" value="Nucleotidyltransferases domain 2"/>
    <property type="match status" value="1"/>
</dbReference>
<comment type="similarity">
    <text evidence="1">Belongs to the UPF0332 family.</text>
</comment>
<name>A0A848D9N1_9EURY</name>
<dbReference type="InterPro" id="IPR052226">
    <property type="entry name" value="UPF0332_toxin"/>
</dbReference>
<dbReference type="Proteomes" id="UP000606580">
    <property type="component" value="Unassembled WGS sequence"/>
</dbReference>
<dbReference type="AlphaFoldDB" id="A0A848D9N1"/>
<evidence type="ECO:0000313" key="4">
    <source>
        <dbReference type="Proteomes" id="UP000606580"/>
    </source>
</evidence>
<comment type="caution">
    <text evidence="3">The sequence shown here is derived from an EMBL/GenBank/DDBJ whole genome shotgun (WGS) entry which is preliminary data.</text>
</comment>
<dbReference type="EMBL" id="WNEG01000083">
    <property type="protein sequence ID" value="NMG83450.1"/>
    <property type="molecule type" value="Genomic_DNA"/>
</dbReference>
<dbReference type="Pfam" id="PF05168">
    <property type="entry name" value="HEPN"/>
    <property type="match status" value="1"/>
</dbReference>
<dbReference type="PANTHER" id="PTHR36565">
    <property type="entry name" value="UPF0332 PROTEIN TM_1000"/>
    <property type="match status" value="1"/>
</dbReference>
<evidence type="ECO:0000256" key="1">
    <source>
        <dbReference type="ARBA" id="ARBA00038248"/>
    </source>
</evidence>
<sequence length="114" mass="13023">MREAASLIERAKKYLKSSRMLLVNGDHESSVSRAYYAMFYSAEAVLLTKNLSFSSHRGVISAFGEYLVKTDIFPRAMGRELNRAFEKRQLGDYEYTFVISDDVAREYSSKANIS</sequence>
<feature type="domain" description="HEPN" evidence="2">
    <location>
        <begin position="6"/>
        <end position="109"/>
    </location>
</feature>
<dbReference type="InterPro" id="IPR007842">
    <property type="entry name" value="HEPN_dom"/>
</dbReference>
<accession>A0A848D9N1</accession>